<dbReference type="EMBL" id="JASBNA010000011">
    <property type="protein sequence ID" value="KAK7688190.1"/>
    <property type="molecule type" value="Genomic_DNA"/>
</dbReference>
<comment type="pathway">
    <text evidence="1">Mycotoxin biosynthesis.</text>
</comment>
<feature type="region of interest" description="Disordered" evidence="4">
    <location>
        <begin position="48"/>
        <end position="71"/>
    </location>
</feature>
<dbReference type="PANTHER" id="PTHR33365">
    <property type="entry name" value="YALI0B05434P"/>
    <property type="match status" value="1"/>
</dbReference>
<accession>A0AAW0GAM4</accession>
<evidence type="ECO:0000256" key="1">
    <source>
        <dbReference type="ARBA" id="ARBA00004685"/>
    </source>
</evidence>
<evidence type="ECO:0000313" key="6">
    <source>
        <dbReference type="Proteomes" id="UP001385951"/>
    </source>
</evidence>
<evidence type="ECO:0000256" key="4">
    <source>
        <dbReference type="SAM" id="MobiDB-lite"/>
    </source>
</evidence>
<dbReference type="GO" id="GO:0043386">
    <property type="term" value="P:mycotoxin biosynthetic process"/>
    <property type="evidence" value="ECO:0007669"/>
    <property type="project" value="InterPro"/>
</dbReference>
<gene>
    <name evidence="5" type="ORF">QCA50_008560</name>
</gene>
<evidence type="ECO:0000313" key="5">
    <source>
        <dbReference type="EMBL" id="KAK7688190.1"/>
    </source>
</evidence>
<evidence type="ECO:0000256" key="2">
    <source>
        <dbReference type="ARBA" id="ARBA00023002"/>
    </source>
</evidence>
<dbReference type="AlphaFoldDB" id="A0AAW0GAM4"/>
<organism evidence="5 6">
    <name type="scientific">Cerrena zonata</name>
    <dbReference type="NCBI Taxonomy" id="2478898"/>
    <lineage>
        <taxon>Eukaryota</taxon>
        <taxon>Fungi</taxon>
        <taxon>Dikarya</taxon>
        <taxon>Basidiomycota</taxon>
        <taxon>Agaricomycotina</taxon>
        <taxon>Agaricomycetes</taxon>
        <taxon>Polyporales</taxon>
        <taxon>Cerrenaceae</taxon>
        <taxon>Cerrena</taxon>
    </lineage>
</organism>
<sequence>MIGVAECSPILSGVLKKRWTDVLDWNADSLKLAKDSFCSSGLITPNTQSDQHHHIRSPPATHPYTQGMQGRRRERIELATASLLFMLTILITLLPKGPKLQPGGNPSLTPHAYAHDTDGSPRIWEIGALETIHMAYEDTVHYSIETPVGELEWNATLPTGGAVIHLGPQRRPYTVSLFHQLRCLNIIRISILGIHDDSSPHNARPGRDLVGHCMNYLRQMVLCRTDTRLESLRTMFGRGITVWDITHTCRDWTTVYEAAERNYREYMSDVNTGTLSPVPLR</sequence>
<dbReference type="Pfam" id="PF11807">
    <property type="entry name" value="UstYa"/>
    <property type="match status" value="1"/>
</dbReference>
<proteinExistence type="inferred from homology"/>
<reference evidence="5 6" key="1">
    <citation type="submission" date="2022-09" db="EMBL/GenBank/DDBJ databases">
        <authorList>
            <person name="Palmer J.M."/>
        </authorList>
    </citation>
    <scope>NUCLEOTIDE SEQUENCE [LARGE SCALE GENOMIC DNA]</scope>
    <source>
        <strain evidence="5 6">DSM 7382</strain>
    </source>
</reference>
<dbReference type="Proteomes" id="UP001385951">
    <property type="component" value="Unassembled WGS sequence"/>
</dbReference>
<keyword evidence="6" id="KW-1185">Reference proteome</keyword>
<keyword evidence="2" id="KW-0560">Oxidoreductase</keyword>
<dbReference type="GO" id="GO:0016491">
    <property type="term" value="F:oxidoreductase activity"/>
    <property type="evidence" value="ECO:0007669"/>
    <property type="project" value="UniProtKB-KW"/>
</dbReference>
<name>A0AAW0GAM4_9APHY</name>
<dbReference type="PANTHER" id="PTHR33365:SF11">
    <property type="entry name" value="TAT PATHWAY SIGNAL SEQUENCE"/>
    <property type="match status" value="1"/>
</dbReference>
<evidence type="ECO:0000256" key="3">
    <source>
        <dbReference type="ARBA" id="ARBA00035112"/>
    </source>
</evidence>
<protein>
    <submittedName>
        <fullName evidence="5">Uncharacterized protein</fullName>
    </submittedName>
</protein>
<comment type="caution">
    <text evidence="5">The sequence shown here is derived from an EMBL/GenBank/DDBJ whole genome shotgun (WGS) entry which is preliminary data.</text>
</comment>
<comment type="similarity">
    <text evidence="3">Belongs to the ustYa family.</text>
</comment>
<dbReference type="InterPro" id="IPR021765">
    <property type="entry name" value="UstYa-like"/>
</dbReference>